<dbReference type="GO" id="GO:0046872">
    <property type="term" value="F:metal ion binding"/>
    <property type="evidence" value="ECO:0007669"/>
    <property type="project" value="UniProtKB-KW"/>
</dbReference>
<dbReference type="GO" id="GO:0004177">
    <property type="term" value="F:aminopeptidase activity"/>
    <property type="evidence" value="ECO:0007669"/>
    <property type="project" value="UniProtKB-KW"/>
</dbReference>
<evidence type="ECO:0000256" key="3">
    <source>
        <dbReference type="ARBA" id="ARBA00001947"/>
    </source>
</evidence>
<protein>
    <submittedName>
        <fullName evidence="10">Leucyl aminopeptidase (Aminopeptidase T)</fullName>
        <ecNumber evidence="10">3.4.11.-</ecNumber>
    </submittedName>
</protein>
<sequence>MDYGMIEKYAQLVVKAGINIQKNQVLFINSPIECADFTRLIARTAYAAGAGDVVINWRDELFTKIRLVNAPDKALEQFPEWNKELYMSYAREGAAFLSISASDPELMKDVDSERIARANKAKSTALKEYSNRLMSSKNPWCVISVPTIEWAKKVFPGVPGKEAVEKLWGAILASVRADVADPVAAWEEHKLKLSRSLEFLNSNNFKYLVYKNSLGTALKIELPKNHAWMAGSENTPEGQVFIPNMPTEEVFTLPVKTGVNGVVVSSMPLNYNGSLIEDFSLSFENGKIVDFSAKKGYEALKHLIETDEGSHYLGEVALVPYDSPISNSKILFYNTLFDENASCHLAIGKAYPCFKDAPELNEKDLEERGVNDSLEHVDFMVGTADLEITGIKSSGEEIPVFRSGNFAF</sequence>
<evidence type="ECO:0000313" key="10">
    <source>
        <dbReference type="EMBL" id="EMS70582.1"/>
    </source>
</evidence>
<evidence type="ECO:0000256" key="5">
    <source>
        <dbReference type="ARBA" id="ARBA00022438"/>
    </source>
</evidence>
<dbReference type="EMBL" id="AORV01000052">
    <property type="protein sequence ID" value="EMS70582.1"/>
    <property type="molecule type" value="Genomic_DNA"/>
</dbReference>
<dbReference type="RefSeq" id="WP_004628179.1">
    <property type="nucleotide sequence ID" value="NZ_AORV01000052.1"/>
</dbReference>
<comment type="cofactor">
    <cofactor evidence="2">
        <name>Mg(2+)</name>
        <dbReference type="ChEBI" id="CHEBI:18420"/>
    </cofactor>
</comment>
<dbReference type="eggNOG" id="COG2309">
    <property type="taxonomic scope" value="Bacteria"/>
</dbReference>
<dbReference type="InterPro" id="IPR052170">
    <property type="entry name" value="M29_Exopeptidase"/>
</dbReference>
<dbReference type="InterPro" id="IPR035097">
    <property type="entry name" value="M29_N-terminal"/>
</dbReference>
<evidence type="ECO:0000256" key="9">
    <source>
        <dbReference type="ARBA" id="ARBA00023049"/>
    </source>
</evidence>
<accession>S0FH02</accession>
<comment type="cofactor">
    <cofactor evidence="3">
        <name>Zn(2+)</name>
        <dbReference type="ChEBI" id="CHEBI:29105"/>
    </cofactor>
</comment>
<evidence type="ECO:0000256" key="8">
    <source>
        <dbReference type="ARBA" id="ARBA00022801"/>
    </source>
</evidence>
<dbReference type="Gene3D" id="3.40.1830.10">
    <property type="entry name" value="Thermophilic metalloprotease (M29)"/>
    <property type="match status" value="1"/>
</dbReference>
<comment type="similarity">
    <text evidence="4">Belongs to the peptidase M29 family.</text>
</comment>
<dbReference type="Pfam" id="PF02073">
    <property type="entry name" value="Peptidase_M29"/>
    <property type="match status" value="1"/>
</dbReference>
<keyword evidence="5 10" id="KW-0031">Aminopeptidase</keyword>
<dbReference type="AlphaFoldDB" id="S0FH02"/>
<proteinExistence type="inferred from homology"/>
<keyword evidence="6" id="KW-0645">Protease</keyword>
<gene>
    <name evidence="10" type="ORF">CTER_3691</name>
</gene>
<dbReference type="InterPro" id="IPR000787">
    <property type="entry name" value="Peptidase_M29"/>
</dbReference>
<reference evidence="10 11" key="1">
    <citation type="journal article" date="2013" name="Genome Announc.">
        <title>Draft Genome Sequence of the Cellulolytic, Mesophilic, Anaerobic Bacterium Clostridium termitidis Strain CT1112 (DSM 5398).</title>
        <authorList>
            <person name="Lal S."/>
            <person name="Ramachandran U."/>
            <person name="Zhang X."/>
            <person name="Munir R."/>
            <person name="Sparling R."/>
            <person name="Levin D.B."/>
        </authorList>
    </citation>
    <scope>NUCLEOTIDE SEQUENCE [LARGE SCALE GENOMIC DNA]</scope>
    <source>
        <strain evidence="10 11">CT1112</strain>
    </source>
</reference>
<keyword evidence="7" id="KW-0479">Metal-binding</keyword>
<name>S0FH02_RUMCE</name>
<dbReference type="SUPFAM" id="SSF144052">
    <property type="entry name" value="Thermophilic metalloprotease-like"/>
    <property type="match status" value="1"/>
</dbReference>
<evidence type="ECO:0000256" key="1">
    <source>
        <dbReference type="ARBA" id="ARBA00001941"/>
    </source>
</evidence>
<dbReference type="PANTHER" id="PTHR34448:SF3">
    <property type="entry name" value="AMINOPEPTIDASE AMPS"/>
    <property type="match status" value="1"/>
</dbReference>
<keyword evidence="8 10" id="KW-0378">Hydrolase</keyword>
<dbReference type="EC" id="3.4.11.-" evidence="10"/>
<evidence type="ECO:0000313" key="11">
    <source>
        <dbReference type="Proteomes" id="UP000014155"/>
    </source>
</evidence>
<dbReference type="Proteomes" id="UP000014155">
    <property type="component" value="Unassembled WGS sequence"/>
</dbReference>
<dbReference type="MEROPS" id="M29.002"/>
<keyword evidence="11" id="KW-1185">Reference proteome</keyword>
<dbReference type="GO" id="GO:0008237">
    <property type="term" value="F:metallopeptidase activity"/>
    <property type="evidence" value="ECO:0007669"/>
    <property type="project" value="UniProtKB-KW"/>
</dbReference>
<organism evidence="10 11">
    <name type="scientific">Ruminiclostridium cellobioparum subsp. termitidis CT1112</name>
    <dbReference type="NCBI Taxonomy" id="1195236"/>
    <lineage>
        <taxon>Bacteria</taxon>
        <taxon>Bacillati</taxon>
        <taxon>Bacillota</taxon>
        <taxon>Clostridia</taxon>
        <taxon>Eubacteriales</taxon>
        <taxon>Oscillospiraceae</taxon>
        <taxon>Ruminiclostridium</taxon>
    </lineage>
</organism>
<evidence type="ECO:0000256" key="2">
    <source>
        <dbReference type="ARBA" id="ARBA00001946"/>
    </source>
</evidence>
<dbReference type="GO" id="GO:0006508">
    <property type="term" value="P:proteolysis"/>
    <property type="evidence" value="ECO:0007669"/>
    <property type="project" value="UniProtKB-KW"/>
</dbReference>
<dbReference type="PATRIC" id="fig|1195236.3.peg.3909"/>
<evidence type="ECO:0000256" key="4">
    <source>
        <dbReference type="ARBA" id="ARBA00008236"/>
    </source>
</evidence>
<dbReference type="PANTHER" id="PTHR34448">
    <property type="entry name" value="AMINOPEPTIDASE"/>
    <property type="match status" value="1"/>
</dbReference>
<dbReference type="PRINTS" id="PR00919">
    <property type="entry name" value="THERMOPTASE"/>
</dbReference>
<comment type="caution">
    <text evidence="10">The sequence shown here is derived from an EMBL/GenBank/DDBJ whole genome shotgun (WGS) entry which is preliminary data.</text>
</comment>
<keyword evidence="9" id="KW-0482">Metalloprotease</keyword>
<evidence type="ECO:0000256" key="7">
    <source>
        <dbReference type="ARBA" id="ARBA00022723"/>
    </source>
</evidence>
<evidence type="ECO:0000256" key="6">
    <source>
        <dbReference type="ARBA" id="ARBA00022670"/>
    </source>
</evidence>
<comment type="cofactor">
    <cofactor evidence="1">
        <name>Co(2+)</name>
        <dbReference type="ChEBI" id="CHEBI:48828"/>
    </cofactor>
</comment>